<dbReference type="InterPro" id="IPR042099">
    <property type="entry name" value="ANL_N_sf"/>
</dbReference>
<dbReference type="SUPFAM" id="SSF56801">
    <property type="entry name" value="Acetyl-CoA synthetase-like"/>
    <property type="match status" value="1"/>
</dbReference>
<evidence type="ECO:0000256" key="2">
    <source>
        <dbReference type="ARBA" id="ARBA00022598"/>
    </source>
</evidence>
<dbReference type="Pfam" id="PF00501">
    <property type="entry name" value="AMP-binding"/>
    <property type="match status" value="1"/>
</dbReference>
<feature type="non-terminal residue" evidence="9">
    <location>
        <position position="156"/>
    </location>
</feature>
<dbReference type="GO" id="GO:0004321">
    <property type="term" value="F:fatty-acyl-CoA synthase activity"/>
    <property type="evidence" value="ECO:0007669"/>
    <property type="project" value="TreeGrafter"/>
</dbReference>
<keyword evidence="7" id="KW-1133">Transmembrane helix</keyword>
<reference evidence="9 10" key="1">
    <citation type="journal article" date="2013" name="Curr. Biol.">
        <title>The Genome of the Foraminiferan Reticulomyxa filosa.</title>
        <authorList>
            <person name="Glockner G."/>
            <person name="Hulsmann N."/>
            <person name="Schleicher M."/>
            <person name="Noegel A.A."/>
            <person name="Eichinger L."/>
            <person name="Gallinger C."/>
            <person name="Pawlowski J."/>
            <person name="Sierra R."/>
            <person name="Euteneuer U."/>
            <person name="Pillet L."/>
            <person name="Moustafa A."/>
            <person name="Platzer M."/>
            <person name="Groth M."/>
            <person name="Szafranski K."/>
            <person name="Schliwa M."/>
        </authorList>
    </citation>
    <scope>NUCLEOTIDE SEQUENCE [LARGE SCALE GENOMIC DNA]</scope>
</reference>
<evidence type="ECO:0000256" key="3">
    <source>
        <dbReference type="ARBA" id="ARBA00022741"/>
    </source>
</evidence>
<keyword evidence="10" id="KW-1185">Reference proteome</keyword>
<dbReference type="InterPro" id="IPR000873">
    <property type="entry name" value="AMP-dep_synth/lig_dom"/>
</dbReference>
<organism evidence="9 10">
    <name type="scientific">Reticulomyxa filosa</name>
    <dbReference type="NCBI Taxonomy" id="46433"/>
    <lineage>
        <taxon>Eukaryota</taxon>
        <taxon>Sar</taxon>
        <taxon>Rhizaria</taxon>
        <taxon>Retaria</taxon>
        <taxon>Foraminifera</taxon>
        <taxon>Monothalamids</taxon>
        <taxon>Reticulomyxidae</taxon>
        <taxon>Reticulomyxa</taxon>
    </lineage>
</organism>
<evidence type="ECO:0000256" key="1">
    <source>
        <dbReference type="ARBA" id="ARBA00006432"/>
    </source>
</evidence>
<feature type="domain" description="AMP-dependent synthetase/ligase" evidence="8">
    <location>
        <begin position="41"/>
        <end position="155"/>
    </location>
</feature>
<keyword evidence="4" id="KW-0067">ATP-binding</keyword>
<dbReference type="InterPro" id="IPR020845">
    <property type="entry name" value="AMP-binding_CS"/>
</dbReference>
<dbReference type="GO" id="GO:0006637">
    <property type="term" value="P:acyl-CoA metabolic process"/>
    <property type="evidence" value="ECO:0007669"/>
    <property type="project" value="TreeGrafter"/>
</dbReference>
<proteinExistence type="inferred from homology"/>
<evidence type="ECO:0000313" key="10">
    <source>
        <dbReference type="Proteomes" id="UP000023152"/>
    </source>
</evidence>
<evidence type="ECO:0000256" key="7">
    <source>
        <dbReference type="SAM" id="Phobius"/>
    </source>
</evidence>
<dbReference type="GO" id="GO:0006633">
    <property type="term" value="P:fatty acid biosynthetic process"/>
    <property type="evidence" value="ECO:0007669"/>
    <property type="project" value="TreeGrafter"/>
</dbReference>
<comment type="catalytic activity">
    <reaction evidence="6">
        <text>a medium-chain fatty acid + ATP + CoA = a medium-chain fatty acyl-CoA + AMP + diphosphate</text>
        <dbReference type="Rhea" id="RHEA:48340"/>
        <dbReference type="ChEBI" id="CHEBI:30616"/>
        <dbReference type="ChEBI" id="CHEBI:33019"/>
        <dbReference type="ChEBI" id="CHEBI:57287"/>
        <dbReference type="ChEBI" id="CHEBI:59558"/>
        <dbReference type="ChEBI" id="CHEBI:90546"/>
        <dbReference type="ChEBI" id="CHEBI:456215"/>
        <dbReference type="EC" id="6.2.1.2"/>
    </reaction>
    <physiologicalReaction direction="left-to-right" evidence="6">
        <dbReference type="Rhea" id="RHEA:48341"/>
    </physiologicalReaction>
</comment>
<dbReference type="PANTHER" id="PTHR43605:SF10">
    <property type="entry name" value="ACYL-COA SYNTHETASE MEDIUM CHAIN FAMILY MEMBER 3"/>
    <property type="match status" value="1"/>
</dbReference>
<dbReference type="Proteomes" id="UP000023152">
    <property type="component" value="Unassembled WGS sequence"/>
</dbReference>
<name>X6MAY8_RETFI</name>
<dbReference type="PROSITE" id="PS00455">
    <property type="entry name" value="AMP_BINDING"/>
    <property type="match status" value="1"/>
</dbReference>
<dbReference type="AlphaFoldDB" id="X6MAY8"/>
<evidence type="ECO:0000313" key="9">
    <source>
        <dbReference type="EMBL" id="ETO10811.1"/>
    </source>
</evidence>
<comment type="similarity">
    <text evidence="1">Belongs to the ATP-dependent AMP-binding enzyme family.</text>
</comment>
<evidence type="ECO:0000256" key="4">
    <source>
        <dbReference type="ARBA" id="ARBA00022840"/>
    </source>
</evidence>
<evidence type="ECO:0000256" key="6">
    <source>
        <dbReference type="ARBA" id="ARBA00048477"/>
    </source>
</evidence>
<keyword evidence="2 9" id="KW-0436">Ligase</keyword>
<keyword evidence="7" id="KW-0812">Transmembrane</keyword>
<evidence type="ECO:0000259" key="8">
    <source>
        <dbReference type="Pfam" id="PF00501"/>
    </source>
</evidence>
<feature type="transmembrane region" description="Helical" evidence="7">
    <location>
        <begin position="6"/>
        <end position="21"/>
    </location>
</feature>
<sequence length="156" mass="17836">MWVPFFFLLSHIFLAFFLIIKKNSEKKGIFSFYELIEQASREFVPVQTRADDPAVIIYTSGTTGNPKGCLHGHRVLLGHMPGVEMPQNFFPQKGDVFFTPADFAWIGGLFDALLPSWYNGIPIVTFRPDKFRPDECIHLMKKHNVKNTFMPPTGIN</sequence>
<protein>
    <recommendedName>
        <fullName evidence="5">medium-chain acyl-CoA ligase</fullName>
        <ecNumber evidence="5">6.2.1.2</ecNumber>
    </recommendedName>
</protein>
<dbReference type="EMBL" id="ASPP01023104">
    <property type="protein sequence ID" value="ETO10811.1"/>
    <property type="molecule type" value="Genomic_DNA"/>
</dbReference>
<dbReference type="OrthoDB" id="6614653at2759"/>
<dbReference type="GO" id="GO:0005524">
    <property type="term" value="F:ATP binding"/>
    <property type="evidence" value="ECO:0007669"/>
    <property type="project" value="UniProtKB-KW"/>
</dbReference>
<dbReference type="Gene3D" id="3.40.50.12780">
    <property type="entry name" value="N-terminal domain of ligase-like"/>
    <property type="match status" value="1"/>
</dbReference>
<accession>X6MAY8</accession>
<dbReference type="EC" id="6.2.1.2" evidence="5"/>
<dbReference type="GO" id="GO:0031956">
    <property type="term" value="F:medium-chain fatty acid-CoA ligase activity"/>
    <property type="evidence" value="ECO:0007669"/>
    <property type="project" value="UniProtKB-EC"/>
</dbReference>
<dbReference type="InterPro" id="IPR051087">
    <property type="entry name" value="Mitochondrial_ACSM"/>
</dbReference>
<dbReference type="PANTHER" id="PTHR43605">
    <property type="entry name" value="ACYL-COENZYME A SYNTHETASE"/>
    <property type="match status" value="1"/>
</dbReference>
<gene>
    <name evidence="9" type="ORF">RFI_26567</name>
</gene>
<comment type="caution">
    <text evidence="9">The sequence shown here is derived from an EMBL/GenBank/DDBJ whole genome shotgun (WGS) entry which is preliminary data.</text>
</comment>
<keyword evidence="7" id="KW-0472">Membrane</keyword>
<keyword evidence="3" id="KW-0547">Nucleotide-binding</keyword>
<evidence type="ECO:0000256" key="5">
    <source>
        <dbReference type="ARBA" id="ARBA00039009"/>
    </source>
</evidence>